<evidence type="ECO:0000313" key="2">
    <source>
        <dbReference type="Proteomes" id="UP001174909"/>
    </source>
</evidence>
<dbReference type="Proteomes" id="UP001174909">
    <property type="component" value="Unassembled WGS sequence"/>
</dbReference>
<accession>A0AA35SIR7</accession>
<dbReference type="AlphaFoldDB" id="A0AA35SIR7"/>
<feature type="non-terminal residue" evidence="1">
    <location>
        <position position="1"/>
    </location>
</feature>
<dbReference type="EMBL" id="CASHTH010002447">
    <property type="protein sequence ID" value="CAI8029928.1"/>
    <property type="molecule type" value="Genomic_DNA"/>
</dbReference>
<protein>
    <submittedName>
        <fullName evidence="1">Uncharacterized protein</fullName>
    </submittedName>
</protein>
<keyword evidence="2" id="KW-1185">Reference proteome</keyword>
<proteinExistence type="predicted"/>
<comment type="caution">
    <text evidence="1">The sequence shown here is derived from an EMBL/GenBank/DDBJ whole genome shotgun (WGS) entry which is preliminary data.</text>
</comment>
<reference evidence="1" key="1">
    <citation type="submission" date="2023-03" db="EMBL/GenBank/DDBJ databases">
        <authorList>
            <person name="Steffen K."/>
            <person name="Cardenas P."/>
        </authorList>
    </citation>
    <scope>NUCLEOTIDE SEQUENCE</scope>
</reference>
<sequence length="63" mass="7499">MILERARGVEFCHRSLRWFKHIEPHRTSSKSMLLERARCVEFCHISSGWFSLYFSTGVLHDCL</sequence>
<name>A0AA35SIR7_GEOBA</name>
<organism evidence="1 2">
    <name type="scientific">Geodia barretti</name>
    <name type="common">Barrett's horny sponge</name>
    <dbReference type="NCBI Taxonomy" id="519541"/>
    <lineage>
        <taxon>Eukaryota</taxon>
        <taxon>Metazoa</taxon>
        <taxon>Porifera</taxon>
        <taxon>Demospongiae</taxon>
        <taxon>Heteroscleromorpha</taxon>
        <taxon>Tetractinellida</taxon>
        <taxon>Astrophorina</taxon>
        <taxon>Geodiidae</taxon>
        <taxon>Geodia</taxon>
    </lineage>
</organism>
<evidence type="ECO:0000313" key="1">
    <source>
        <dbReference type="EMBL" id="CAI8029928.1"/>
    </source>
</evidence>
<gene>
    <name evidence="1" type="ORF">GBAR_LOCUS16986</name>
</gene>